<dbReference type="SUPFAM" id="SSF53271">
    <property type="entry name" value="PRTase-like"/>
    <property type="match status" value="1"/>
</dbReference>
<evidence type="ECO:0000259" key="1">
    <source>
        <dbReference type="Pfam" id="PF00156"/>
    </source>
</evidence>
<evidence type="ECO:0000313" key="2">
    <source>
        <dbReference type="EMBL" id="QSQ08651.1"/>
    </source>
</evidence>
<evidence type="ECO:0000313" key="3">
    <source>
        <dbReference type="Proteomes" id="UP000662904"/>
    </source>
</evidence>
<feature type="domain" description="Phosphoribosyltransferase" evidence="1">
    <location>
        <begin position="8"/>
        <end position="193"/>
    </location>
</feature>
<name>A0A8A0RJN0_9FIRM</name>
<dbReference type="Proteomes" id="UP000662904">
    <property type="component" value="Chromosome"/>
</dbReference>
<dbReference type="CDD" id="cd06223">
    <property type="entry name" value="PRTases_typeI"/>
    <property type="match status" value="1"/>
</dbReference>
<gene>
    <name evidence="2" type="ORF">H0A61_00989</name>
</gene>
<organism evidence="2 3">
    <name type="scientific">Koleobacter methoxysyntrophicus</name>
    <dbReference type="NCBI Taxonomy" id="2751313"/>
    <lineage>
        <taxon>Bacteria</taxon>
        <taxon>Bacillati</taxon>
        <taxon>Bacillota</taxon>
        <taxon>Clostridia</taxon>
        <taxon>Koleobacterales</taxon>
        <taxon>Koleobacteraceae</taxon>
        <taxon>Koleobacter</taxon>
    </lineage>
</organism>
<keyword evidence="3" id="KW-1185">Reference proteome</keyword>
<dbReference type="Gene3D" id="3.30.1310.20">
    <property type="entry name" value="PRTase-like"/>
    <property type="match status" value="1"/>
</dbReference>
<protein>
    <recommendedName>
        <fullName evidence="1">Phosphoribosyltransferase domain-containing protein</fullName>
    </recommendedName>
</protein>
<dbReference type="InterPro" id="IPR029057">
    <property type="entry name" value="PRTase-like"/>
</dbReference>
<dbReference type="KEGG" id="kme:H0A61_00989"/>
<accession>A0A8A0RJN0</accession>
<proteinExistence type="predicted"/>
<dbReference type="AlphaFoldDB" id="A0A8A0RJN0"/>
<reference evidence="2" key="1">
    <citation type="submission" date="2020-07" db="EMBL/GenBank/DDBJ databases">
        <title>Koleobacter methoxysyntrophicus gen. nov., sp. nov., a novel anaerobic bacterium isolated from deep subsurface oil field and proposal of Koleobacterales ord. nov. in the phylum Firmicutes.</title>
        <authorList>
            <person name="Sakamoto S."/>
            <person name="Tamaki H."/>
        </authorList>
    </citation>
    <scope>NUCLEOTIDE SEQUENCE</scope>
    <source>
        <strain evidence="2">NRmbB1</strain>
    </source>
</reference>
<dbReference type="InterPro" id="IPR000836">
    <property type="entry name" value="PRTase_dom"/>
</dbReference>
<sequence>MYKDREEAGDELARVLQDYKNDESTLVLAIPRGGAVIASRISKALGIPWDFVVPKKIGAPHNPELAIGVVMQDGSVIVNENARFFLEVNESYLQQEKQRLYKEIQRRMQLYRKDRPYPELKDKRIILTDDGIATGFTVKGAIKFIRNKNPREIILAVPVAAPESLEELEPLVDRVVCPLRPRMFYAVGQFYEDFSQTTDEEVIRLFEKDSKGYDNLPSDK</sequence>
<dbReference type="Gene3D" id="3.40.50.2020">
    <property type="match status" value="1"/>
</dbReference>
<dbReference type="Pfam" id="PF00156">
    <property type="entry name" value="Pribosyltran"/>
    <property type="match status" value="1"/>
</dbReference>
<dbReference type="EMBL" id="CP059066">
    <property type="protein sequence ID" value="QSQ08651.1"/>
    <property type="molecule type" value="Genomic_DNA"/>
</dbReference>